<gene>
    <name evidence="2" type="ORF">AXF42_Ash011208</name>
</gene>
<name>A0A2I0AL39_9ASPA</name>
<sequence length="168" mass="18372">MGGSLQSVDTWPPFWSCGSHWDPCNGETALFVGLAGLQAGPLNGLLSSPGPSGGRIKDGLLNGPGKTSCTYHNFPPHFTLGQITSVKIVVGQADEEWAFIHKGSFELSCCCFKENKDFQENIGEGILLLLLWRIPPKSLILSYFLWAYLLILLPSTQILIFADESQMN</sequence>
<evidence type="ECO:0000313" key="3">
    <source>
        <dbReference type="Proteomes" id="UP000236161"/>
    </source>
</evidence>
<keyword evidence="1" id="KW-1133">Transmembrane helix</keyword>
<evidence type="ECO:0000256" key="1">
    <source>
        <dbReference type="SAM" id="Phobius"/>
    </source>
</evidence>
<feature type="transmembrane region" description="Helical" evidence="1">
    <location>
        <begin position="140"/>
        <end position="162"/>
    </location>
</feature>
<accession>A0A2I0AL39</accession>
<dbReference type="AlphaFoldDB" id="A0A2I0AL39"/>
<evidence type="ECO:0000313" key="2">
    <source>
        <dbReference type="EMBL" id="PKA56278.1"/>
    </source>
</evidence>
<protein>
    <submittedName>
        <fullName evidence="2">Uncharacterized protein</fullName>
    </submittedName>
</protein>
<reference evidence="2 3" key="1">
    <citation type="journal article" date="2017" name="Nature">
        <title>The Apostasia genome and the evolution of orchids.</title>
        <authorList>
            <person name="Zhang G.Q."/>
            <person name="Liu K.W."/>
            <person name="Li Z."/>
            <person name="Lohaus R."/>
            <person name="Hsiao Y.Y."/>
            <person name="Niu S.C."/>
            <person name="Wang J.Y."/>
            <person name="Lin Y.C."/>
            <person name="Xu Q."/>
            <person name="Chen L.J."/>
            <person name="Yoshida K."/>
            <person name="Fujiwara S."/>
            <person name="Wang Z.W."/>
            <person name="Zhang Y.Q."/>
            <person name="Mitsuda N."/>
            <person name="Wang M."/>
            <person name="Liu G.H."/>
            <person name="Pecoraro L."/>
            <person name="Huang H.X."/>
            <person name="Xiao X.J."/>
            <person name="Lin M."/>
            <person name="Wu X.Y."/>
            <person name="Wu W.L."/>
            <person name="Chen Y.Y."/>
            <person name="Chang S.B."/>
            <person name="Sakamoto S."/>
            <person name="Ohme-Takagi M."/>
            <person name="Yagi M."/>
            <person name="Zeng S.J."/>
            <person name="Shen C.Y."/>
            <person name="Yeh C.M."/>
            <person name="Luo Y.B."/>
            <person name="Tsai W.C."/>
            <person name="Van de Peer Y."/>
            <person name="Liu Z.J."/>
        </authorList>
    </citation>
    <scope>NUCLEOTIDE SEQUENCE [LARGE SCALE GENOMIC DNA]</scope>
    <source>
        <strain evidence="3">cv. Shenzhen</strain>
        <tissue evidence="2">Stem</tissue>
    </source>
</reference>
<organism evidence="2 3">
    <name type="scientific">Apostasia shenzhenica</name>
    <dbReference type="NCBI Taxonomy" id="1088818"/>
    <lineage>
        <taxon>Eukaryota</taxon>
        <taxon>Viridiplantae</taxon>
        <taxon>Streptophyta</taxon>
        <taxon>Embryophyta</taxon>
        <taxon>Tracheophyta</taxon>
        <taxon>Spermatophyta</taxon>
        <taxon>Magnoliopsida</taxon>
        <taxon>Liliopsida</taxon>
        <taxon>Asparagales</taxon>
        <taxon>Orchidaceae</taxon>
        <taxon>Apostasioideae</taxon>
        <taxon>Apostasia</taxon>
    </lineage>
</organism>
<keyword evidence="1" id="KW-0812">Transmembrane</keyword>
<dbReference type="Proteomes" id="UP000236161">
    <property type="component" value="Unassembled WGS sequence"/>
</dbReference>
<proteinExistence type="predicted"/>
<keyword evidence="1" id="KW-0472">Membrane</keyword>
<keyword evidence="3" id="KW-1185">Reference proteome</keyword>
<dbReference type="EMBL" id="KZ451974">
    <property type="protein sequence ID" value="PKA56278.1"/>
    <property type="molecule type" value="Genomic_DNA"/>
</dbReference>